<evidence type="ECO:0000256" key="8">
    <source>
        <dbReference type="ARBA" id="ARBA00023098"/>
    </source>
</evidence>
<dbReference type="GO" id="GO:0048015">
    <property type="term" value="P:phosphatidylinositol-mediated signaling"/>
    <property type="evidence" value="ECO:0007669"/>
    <property type="project" value="TreeGrafter"/>
</dbReference>
<organism evidence="13 14">
    <name type="scientific">Punica granatum</name>
    <name type="common">Pomegranate</name>
    <dbReference type="NCBI Taxonomy" id="22663"/>
    <lineage>
        <taxon>Eukaryota</taxon>
        <taxon>Viridiplantae</taxon>
        <taxon>Streptophyta</taxon>
        <taxon>Embryophyta</taxon>
        <taxon>Tracheophyta</taxon>
        <taxon>Spermatophyta</taxon>
        <taxon>Magnoliopsida</taxon>
        <taxon>eudicotyledons</taxon>
        <taxon>Gunneridae</taxon>
        <taxon>Pentapetalae</taxon>
        <taxon>rosids</taxon>
        <taxon>malvids</taxon>
        <taxon>Myrtales</taxon>
        <taxon>Lythraceae</taxon>
        <taxon>Punica</taxon>
    </lineage>
</organism>
<evidence type="ECO:0000256" key="6">
    <source>
        <dbReference type="ARBA" id="ARBA00022801"/>
    </source>
</evidence>
<keyword evidence="7" id="KW-0442">Lipid degradation</keyword>
<feature type="domain" description="C2" evidence="11">
    <location>
        <begin position="17"/>
        <end position="148"/>
    </location>
</feature>
<dbReference type="FunFam" id="2.60.40.150:FF:000060">
    <property type="entry name" value="Phosphoinositide phospholipase C"/>
    <property type="match status" value="1"/>
</dbReference>
<reference evidence="13 14" key="1">
    <citation type="submission" date="2017-11" db="EMBL/GenBank/DDBJ databases">
        <title>De-novo sequencing of pomegranate (Punica granatum L.) genome.</title>
        <authorList>
            <person name="Akparov Z."/>
            <person name="Amiraslanov A."/>
            <person name="Hajiyeva S."/>
            <person name="Abbasov M."/>
            <person name="Kaur K."/>
            <person name="Hamwieh A."/>
            <person name="Solovyev V."/>
            <person name="Salamov A."/>
            <person name="Braich B."/>
            <person name="Kosarev P."/>
            <person name="Mahmoud A."/>
            <person name="Hajiyev E."/>
            <person name="Babayeva S."/>
            <person name="Izzatullayeva V."/>
            <person name="Mammadov A."/>
            <person name="Mammadov A."/>
            <person name="Sharifova S."/>
            <person name="Ojaghi J."/>
            <person name="Eynullazada K."/>
            <person name="Bayramov B."/>
            <person name="Abdulazimova A."/>
            <person name="Shahmuradov I."/>
        </authorList>
    </citation>
    <scope>NUCLEOTIDE SEQUENCE [LARGE SCALE GENOMIC DNA]</scope>
    <source>
        <strain evidence="14">cv. AG2017</strain>
        <tissue evidence="13">Leaf</tissue>
    </source>
</reference>
<evidence type="ECO:0000256" key="9">
    <source>
        <dbReference type="ARBA" id="ARBA00023136"/>
    </source>
</evidence>
<comment type="subcellular location">
    <subcellularLocation>
        <location evidence="3">Cell membrane</location>
        <topology evidence="3">Peripheral membrane protein</topology>
    </subcellularLocation>
</comment>
<keyword evidence="10" id="KW-0807">Transducer</keyword>
<keyword evidence="8" id="KW-0443">Lipid metabolism</keyword>
<dbReference type="GO" id="GO:0051209">
    <property type="term" value="P:release of sequestered calcium ion into cytosol"/>
    <property type="evidence" value="ECO:0007669"/>
    <property type="project" value="TreeGrafter"/>
</dbReference>
<evidence type="ECO:0000256" key="4">
    <source>
        <dbReference type="ARBA" id="ARBA00012368"/>
    </source>
</evidence>
<evidence type="ECO:0000256" key="10">
    <source>
        <dbReference type="ARBA" id="ARBA00023224"/>
    </source>
</evidence>
<keyword evidence="14" id="KW-1185">Reference proteome</keyword>
<keyword evidence="6" id="KW-0378">Hydrolase</keyword>
<dbReference type="SUPFAM" id="SSF49562">
    <property type="entry name" value="C2 domain (Calcium/lipid-binding domain, CaLB)"/>
    <property type="match status" value="1"/>
</dbReference>
<evidence type="ECO:0000256" key="1">
    <source>
        <dbReference type="ARBA" id="ARBA00001195"/>
    </source>
</evidence>
<dbReference type="PROSITE" id="PS50004">
    <property type="entry name" value="C2"/>
    <property type="match status" value="1"/>
</dbReference>
<dbReference type="AlphaFoldDB" id="A0A2I0JQ89"/>
<dbReference type="Gene3D" id="3.20.20.190">
    <property type="entry name" value="Phosphatidylinositol (PI) phosphodiesterase"/>
    <property type="match status" value="1"/>
</dbReference>
<evidence type="ECO:0000259" key="11">
    <source>
        <dbReference type="PROSITE" id="PS50004"/>
    </source>
</evidence>
<protein>
    <recommendedName>
        <fullName evidence="4">phosphoinositide phospholipase C</fullName>
        <ecNumber evidence="4">3.1.4.11</ecNumber>
    </recommendedName>
</protein>
<dbReference type="PANTHER" id="PTHR10336">
    <property type="entry name" value="PHOSPHOINOSITIDE-SPECIFIC PHOSPHOLIPASE C FAMILY PROTEIN"/>
    <property type="match status" value="1"/>
</dbReference>
<dbReference type="InterPro" id="IPR001711">
    <property type="entry name" value="PLipase_C_Pinositol-sp_Y"/>
</dbReference>
<dbReference type="GO" id="GO:0016042">
    <property type="term" value="P:lipid catabolic process"/>
    <property type="evidence" value="ECO:0007669"/>
    <property type="project" value="UniProtKB-KW"/>
</dbReference>
<evidence type="ECO:0000256" key="2">
    <source>
        <dbReference type="ARBA" id="ARBA00001913"/>
    </source>
</evidence>
<dbReference type="InterPro" id="IPR017946">
    <property type="entry name" value="PLC-like_Pdiesterase_TIM-brl"/>
</dbReference>
<dbReference type="PANTHER" id="PTHR10336:SF105">
    <property type="entry name" value="PHOSPHOINOSITIDE PHOSPHOLIPASE C 1"/>
    <property type="match status" value="1"/>
</dbReference>
<dbReference type="EMBL" id="PGOL01001388">
    <property type="protein sequence ID" value="PKI58468.1"/>
    <property type="molecule type" value="Genomic_DNA"/>
</dbReference>
<proteinExistence type="predicted"/>
<comment type="caution">
    <text evidence="13">The sequence shown here is derived from an EMBL/GenBank/DDBJ whole genome shotgun (WGS) entry which is preliminary data.</text>
</comment>
<name>A0A2I0JQ89_PUNGR</name>
<dbReference type="InterPro" id="IPR001192">
    <property type="entry name" value="PI-PLC_fam"/>
</dbReference>
<dbReference type="STRING" id="22663.A0A2I0JQ89"/>
<comment type="cofactor">
    <cofactor evidence="2">
        <name>Ca(2+)</name>
        <dbReference type="ChEBI" id="CHEBI:29108"/>
    </cofactor>
</comment>
<feature type="domain" description="PI-PLC Y-box" evidence="12">
    <location>
        <begin position="2"/>
        <end position="20"/>
    </location>
</feature>
<accession>A0A2I0JQ89</accession>
<evidence type="ECO:0000259" key="12">
    <source>
        <dbReference type="PROSITE" id="PS50008"/>
    </source>
</evidence>
<dbReference type="Gene3D" id="2.60.40.150">
    <property type="entry name" value="C2 domain"/>
    <property type="match status" value="1"/>
</dbReference>
<dbReference type="PROSITE" id="PS50008">
    <property type="entry name" value="PIPLC_Y_DOMAIN"/>
    <property type="match status" value="1"/>
</dbReference>
<dbReference type="SUPFAM" id="SSF51695">
    <property type="entry name" value="PLC-like phosphodiesterases"/>
    <property type="match status" value="1"/>
</dbReference>
<comment type="catalytic activity">
    <reaction evidence="1">
        <text>a 1,2-diacyl-sn-glycero-3-phospho-(1D-myo-inositol-4,5-bisphosphate) + H2O = 1D-myo-inositol 1,4,5-trisphosphate + a 1,2-diacyl-sn-glycerol + H(+)</text>
        <dbReference type="Rhea" id="RHEA:33179"/>
        <dbReference type="ChEBI" id="CHEBI:15377"/>
        <dbReference type="ChEBI" id="CHEBI:15378"/>
        <dbReference type="ChEBI" id="CHEBI:17815"/>
        <dbReference type="ChEBI" id="CHEBI:58456"/>
        <dbReference type="ChEBI" id="CHEBI:203600"/>
        <dbReference type="EC" id="3.1.4.11"/>
    </reaction>
</comment>
<dbReference type="InterPro" id="IPR000008">
    <property type="entry name" value="C2_dom"/>
</dbReference>
<dbReference type="Proteomes" id="UP000233551">
    <property type="component" value="Unassembled WGS sequence"/>
</dbReference>
<evidence type="ECO:0000313" key="14">
    <source>
        <dbReference type="Proteomes" id="UP000233551"/>
    </source>
</evidence>
<dbReference type="InterPro" id="IPR035892">
    <property type="entry name" value="C2_domain_sf"/>
</dbReference>
<keyword evidence="9" id="KW-0472">Membrane</keyword>
<evidence type="ECO:0000256" key="5">
    <source>
        <dbReference type="ARBA" id="ARBA00022475"/>
    </source>
</evidence>
<evidence type="ECO:0000256" key="3">
    <source>
        <dbReference type="ARBA" id="ARBA00004202"/>
    </source>
</evidence>
<keyword evidence="5" id="KW-1003">Cell membrane</keyword>
<dbReference type="CDD" id="cd00275">
    <property type="entry name" value="C2_PLC_like"/>
    <property type="match status" value="1"/>
</dbReference>
<gene>
    <name evidence="13" type="ORF">CRG98_021153</name>
</gene>
<sequence length="172" mass="19684">MQGMFRANGGCGYIKKPDFLLNRSEIFNPGANLPVKKTLKVKLYMGDGWHLDFPHTHFDLYSPPDFFTKVGIVGVPADTTTKRSRAIEDDWVPVWNEEFHFSLTVPELAVLRIEVQEYDTSGKHDFGGQTCLPVSELREGIRAVSLFSRKGNRYKSVKLLMHFEFFDFDASM</sequence>
<dbReference type="GO" id="GO:0006950">
    <property type="term" value="P:response to stress"/>
    <property type="evidence" value="ECO:0007669"/>
    <property type="project" value="UniProtKB-ARBA"/>
</dbReference>
<evidence type="ECO:0000256" key="7">
    <source>
        <dbReference type="ARBA" id="ARBA00022963"/>
    </source>
</evidence>
<evidence type="ECO:0000313" key="13">
    <source>
        <dbReference type="EMBL" id="PKI58468.1"/>
    </source>
</evidence>
<dbReference type="SMART" id="SM00239">
    <property type="entry name" value="C2"/>
    <property type="match status" value="1"/>
</dbReference>
<dbReference type="EC" id="3.1.4.11" evidence="4"/>
<dbReference type="GO" id="GO:0004435">
    <property type="term" value="F:phosphatidylinositol-4,5-bisphosphate phospholipase C activity"/>
    <property type="evidence" value="ECO:0007669"/>
    <property type="project" value="UniProtKB-EC"/>
</dbReference>
<dbReference type="GO" id="GO:0005886">
    <property type="term" value="C:plasma membrane"/>
    <property type="evidence" value="ECO:0007669"/>
    <property type="project" value="UniProtKB-SubCell"/>
</dbReference>
<dbReference type="Pfam" id="PF00168">
    <property type="entry name" value="C2"/>
    <property type="match status" value="1"/>
</dbReference>